<evidence type="ECO:0000256" key="9">
    <source>
        <dbReference type="PROSITE-ProRule" id="PRU00546"/>
    </source>
</evidence>
<keyword evidence="5 8" id="KW-0143">Chaperone</keyword>
<sequence length="349" mass="37454">MKDYYDVLGIARNASAEDIKKAYRKLAHQHHPDKSGGDDVRFKEINEAYQVLGDEQKRAQYDRFGNAGFNPSGGGGWDGGNAYANGFEGVDLGDIFGDIFGFNTGKTRTPRGRDISIDIELSFKEAVFGTERSVLLQKISACSVCSGGGNEPGTPLKTCSSCNGSGQVHETRRSVFGTFTTKRACTACHGSGQVPEKICKECRGEGIKQGSEEVTISIPSGIDNGEMIKLVGKGEAVQKGIAGDLYVKIHIAPHKKFSRTGNDITLSLDVPFTDVALGTTETIETLDGTVQVQIPAGTDSGTVLRIRGKGVPRARSSRGDLLIKVIAKTPKKLSRKAKNLLEELKEEGL</sequence>
<evidence type="ECO:0000256" key="5">
    <source>
        <dbReference type="ARBA" id="ARBA00023186"/>
    </source>
</evidence>
<evidence type="ECO:0000259" key="10">
    <source>
        <dbReference type="PROSITE" id="PS50076"/>
    </source>
</evidence>
<dbReference type="Gene3D" id="2.60.260.20">
    <property type="entry name" value="Urease metallochaperone UreE, N-terminal domain"/>
    <property type="match status" value="2"/>
</dbReference>
<evidence type="ECO:0000259" key="11">
    <source>
        <dbReference type="PROSITE" id="PS51188"/>
    </source>
</evidence>
<dbReference type="NCBIfam" id="NF008035">
    <property type="entry name" value="PRK10767.1"/>
    <property type="match status" value="1"/>
</dbReference>
<dbReference type="SUPFAM" id="SSF57938">
    <property type="entry name" value="DnaJ/Hsp40 cysteine-rich domain"/>
    <property type="match status" value="1"/>
</dbReference>
<dbReference type="GO" id="GO:0005737">
    <property type="term" value="C:cytoplasm"/>
    <property type="evidence" value="ECO:0007669"/>
    <property type="project" value="UniProtKB-SubCell"/>
</dbReference>
<dbReference type="PROSITE" id="PS50076">
    <property type="entry name" value="DNAJ_2"/>
    <property type="match status" value="1"/>
</dbReference>
<keyword evidence="2 8" id="KW-0677">Repeat</keyword>
<dbReference type="SMART" id="SM00271">
    <property type="entry name" value="DnaJ"/>
    <property type="match status" value="1"/>
</dbReference>
<dbReference type="Pfam" id="PF00684">
    <property type="entry name" value="DnaJ_CXXCXGXG"/>
    <property type="match status" value="1"/>
</dbReference>
<feature type="binding site" evidence="8">
    <location>
        <position position="185"/>
    </location>
    <ligand>
        <name>Zn(2+)</name>
        <dbReference type="ChEBI" id="CHEBI:29105"/>
        <label>2</label>
    </ligand>
</feature>
<keyword evidence="3 8" id="KW-0863">Zinc-finger</keyword>
<dbReference type="InterPro" id="IPR002939">
    <property type="entry name" value="DnaJ_C"/>
</dbReference>
<dbReference type="SUPFAM" id="SSF49493">
    <property type="entry name" value="HSP40/DnaJ peptide-binding domain"/>
    <property type="match status" value="2"/>
</dbReference>
<evidence type="ECO:0000256" key="2">
    <source>
        <dbReference type="ARBA" id="ARBA00022737"/>
    </source>
</evidence>
<dbReference type="AlphaFoldDB" id="A0A2M8KX28"/>
<keyword evidence="8" id="KW-0963">Cytoplasm</keyword>
<feature type="binding site" evidence="8">
    <location>
        <position position="188"/>
    </location>
    <ligand>
        <name>Zn(2+)</name>
        <dbReference type="ChEBI" id="CHEBI:29105"/>
        <label>2</label>
    </ligand>
</feature>
<dbReference type="GO" id="GO:0051082">
    <property type="term" value="F:unfolded protein binding"/>
    <property type="evidence" value="ECO:0007669"/>
    <property type="project" value="UniProtKB-UniRule"/>
</dbReference>
<dbReference type="FunFam" id="2.10.230.10:FF:000002">
    <property type="entry name" value="Molecular chaperone DnaJ"/>
    <property type="match status" value="1"/>
</dbReference>
<dbReference type="HAMAP" id="MF_01152">
    <property type="entry name" value="DnaJ"/>
    <property type="match status" value="1"/>
</dbReference>
<dbReference type="PANTHER" id="PTHR43096:SF52">
    <property type="entry name" value="DNAJ HOMOLOG 1, MITOCHONDRIAL-RELATED"/>
    <property type="match status" value="1"/>
</dbReference>
<dbReference type="GO" id="GO:0009408">
    <property type="term" value="P:response to heat"/>
    <property type="evidence" value="ECO:0007669"/>
    <property type="project" value="InterPro"/>
</dbReference>
<dbReference type="Pfam" id="PF00226">
    <property type="entry name" value="DnaJ"/>
    <property type="match status" value="1"/>
</dbReference>
<dbReference type="GO" id="GO:0005524">
    <property type="term" value="F:ATP binding"/>
    <property type="evidence" value="ECO:0007669"/>
    <property type="project" value="InterPro"/>
</dbReference>
<dbReference type="CDD" id="cd06257">
    <property type="entry name" value="DnaJ"/>
    <property type="match status" value="1"/>
</dbReference>
<feature type="binding site" evidence="8">
    <location>
        <position position="159"/>
    </location>
    <ligand>
        <name>Zn(2+)</name>
        <dbReference type="ChEBI" id="CHEBI:29105"/>
        <label>2</label>
    </ligand>
</feature>
<evidence type="ECO:0000256" key="3">
    <source>
        <dbReference type="ARBA" id="ARBA00022771"/>
    </source>
</evidence>
<dbReference type="CDD" id="cd10719">
    <property type="entry name" value="DnaJ_zf"/>
    <property type="match status" value="1"/>
</dbReference>
<organism evidence="12 13">
    <name type="scientific">Candidatus Ryanbacteria bacterium CG10_big_fil_rev_8_21_14_0_10_43_42</name>
    <dbReference type="NCBI Taxonomy" id="1974864"/>
    <lineage>
        <taxon>Bacteria</taxon>
        <taxon>Candidatus Ryaniibacteriota</taxon>
    </lineage>
</organism>
<comment type="caution">
    <text evidence="12">The sequence shown here is derived from an EMBL/GenBank/DDBJ whole genome shotgun (WGS) entry which is preliminary data.</text>
</comment>
<comment type="cofactor">
    <cofactor evidence="8">
        <name>Zn(2+)</name>
        <dbReference type="ChEBI" id="CHEBI:29105"/>
    </cofactor>
    <text evidence="8">Binds 2 Zn(2+) ions per monomer.</text>
</comment>
<comment type="similarity">
    <text evidence="6 8">Belongs to the DnaJ family.</text>
</comment>
<feature type="zinc finger region" description="CR-type" evidence="9">
    <location>
        <begin position="129"/>
        <end position="211"/>
    </location>
</feature>
<keyword evidence="1 8" id="KW-0479">Metal-binding</keyword>
<evidence type="ECO:0000313" key="13">
    <source>
        <dbReference type="Proteomes" id="UP000229098"/>
    </source>
</evidence>
<name>A0A2M8KX28_9BACT</name>
<dbReference type="Gene3D" id="1.10.287.110">
    <property type="entry name" value="DnaJ domain"/>
    <property type="match status" value="1"/>
</dbReference>
<dbReference type="InterPro" id="IPR001623">
    <property type="entry name" value="DnaJ_domain"/>
</dbReference>
<dbReference type="Pfam" id="PF01556">
    <property type="entry name" value="DnaJ_C"/>
    <property type="match status" value="1"/>
</dbReference>
<feature type="binding site" evidence="8">
    <location>
        <position position="142"/>
    </location>
    <ligand>
        <name>Zn(2+)</name>
        <dbReference type="ChEBI" id="CHEBI:29105"/>
        <label>1</label>
    </ligand>
</feature>
<feature type="binding site" evidence="8">
    <location>
        <position position="162"/>
    </location>
    <ligand>
        <name>Zn(2+)</name>
        <dbReference type="ChEBI" id="CHEBI:29105"/>
        <label>2</label>
    </ligand>
</feature>
<dbReference type="GO" id="GO:0042026">
    <property type="term" value="P:protein refolding"/>
    <property type="evidence" value="ECO:0007669"/>
    <property type="project" value="TreeGrafter"/>
</dbReference>
<feature type="domain" description="J" evidence="10">
    <location>
        <begin position="3"/>
        <end position="65"/>
    </location>
</feature>
<dbReference type="EMBL" id="PFEF01000006">
    <property type="protein sequence ID" value="PJE64480.1"/>
    <property type="molecule type" value="Genomic_DNA"/>
</dbReference>
<dbReference type="NCBIfam" id="TIGR02349">
    <property type="entry name" value="DnaJ_bact"/>
    <property type="match status" value="1"/>
</dbReference>
<keyword evidence="4 8" id="KW-0862">Zinc</keyword>
<feature type="repeat" description="CXXCXGXG motif" evidence="8">
    <location>
        <begin position="142"/>
        <end position="149"/>
    </location>
</feature>
<dbReference type="PANTHER" id="PTHR43096">
    <property type="entry name" value="DNAJ HOMOLOG 1, MITOCHONDRIAL-RELATED"/>
    <property type="match status" value="1"/>
</dbReference>
<proteinExistence type="inferred from homology"/>
<feature type="domain" description="CR-type" evidence="11">
    <location>
        <begin position="129"/>
        <end position="211"/>
    </location>
</feature>
<dbReference type="PROSITE" id="PS00636">
    <property type="entry name" value="DNAJ_1"/>
    <property type="match status" value="1"/>
</dbReference>
<dbReference type="PRINTS" id="PR00625">
    <property type="entry name" value="JDOMAIN"/>
</dbReference>
<comment type="function">
    <text evidence="8">Participates actively in the response to hyperosmotic and heat shock by preventing the aggregation of stress-denatured proteins and by disaggregating proteins, also in an autonomous, DnaK-independent fashion. Unfolded proteins bind initially to DnaJ; upon interaction with the DnaJ-bound protein, DnaK hydrolyzes its bound ATP, resulting in the formation of a stable complex. GrpE releases ADP from DnaK; ATP binding to DnaK triggers the release of the substrate protein, thus completing the reaction cycle. Several rounds of ATP-dependent interactions between DnaJ, DnaK and GrpE are required for fully efficient folding. Also involved, together with DnaK and GrpE, in the DNA replication of plasmids through activation of initiation proteins.</text>
</comment>
<dbReference type="GO" id="GO:0006260">
    <property type="term" value="P:DNA replication"/>
    <property type="evidence" value="ECO:0007669"/>
    <property type="project" value="UniProtKB-KW"/>
</dbReference>
<feature type="binding site" evidence="8">
    <location>
        <position position="145"/>
    </location>
    <ligand>
        <name>Zn(2+)</name>
        <dbReference type="ChEBI" id="CHEBI:29105"/>
        <label>1</label>
    </ligand>
</feature>
<comment type="subunit">
    <text evidence="8">Homodimer.</text>
</comment>
<dbReference type="Gene3D" id="2.10.230.10">
    <property type="entry name" value="Heat shock protein DnaJ, cysteine-rich domain"/>
    <property type="match status" value="1"/>
</dbReference>
<dbReference type="CDD" id="cd10747">
    <property type="entry name" value="DnaJ_C"/>
    <property type="match status" value="1"/>
</dbReference>
<dbReference type="SUPFAM" id="SSF46565">
    <property type="entry name" value="Chaperone J-domain"/>
    <property type="match status" value="1"/>
</dbReference>
<feature type="binding site" evidence="8">
    <location>
        <position position="199"/>
    </location>
    <ligand>
        <name>Zn(2+)</name>
        <dbReference type="ChEBI" id="CHEBI:29105"/>
        <label>1</label>
    </ligand>
</feature>
<keyword evidence="8" id="KW-0346">Stress response</keyword>
<feature type="binding site" evidence="8">
    <location>
        <position position="202"/>
    </location>
    <ligand>
        <name>Zn(2+)</name>
        <dbReference type="ChEBI" id="CHEBI:29105"/>
        <label>1</label>
    </ligand>
</feature>
<evidence type="ECO:0000256" key="8">
    <source>
        <dbReference type="HAMAP-Rule" id="MF_01152"/>
    </source>
</evidence>
<keyword evidence="8" id="KW-0235">DNA replication</keyword>
<feature type="repeat" description="CXXCXGXG motif" evidence="8">
    <location>
        <begin position="199"/>
        <end position="206"/>
    </location>
</feature>
<comment type="subcellular location">
    <subcellularLocation>
        <location evidence="8">Cytoplasm</location>
    </subcellularLocation>
</comment>
<protein>
    <recommendedName>
        <fullName evidence="7 8">Chaperone protein DnaJ</fullName>
    </recommendedName>
</protein>
<feature type="repeat" description="CXXCXGXG motif" evidence="8">
    <location>
        <begin position="159"/>
        <end position="166"/>
    </location>
</feature>
<dbReference type="Proteomes" id="UP000229098">
    <property type="component" value="Unassembled WGS sequence"/>
</dbReference>
<evidence type="ECO:0000256" key="7">
    <source>
        <dbReference type="ARBA" id="ARBA00067609"/>
    </source>
</evidence>
<dbReference type="FunFam" id="2.60.260.20:FF:000005">
    <property type="entry name" value="Chaperone protein dnaJ 1, mitochondrial"/>
    <property type="match status" value="1"/>
</dbReference>
<dbReference type="InterPro" id="IPR012724">
    <property type="entry name" value="DnaJ"/>
</dbReference>
<evidence type="ECO:0000313" key="12">
    <source>
        <dbReference type="EMBL" id="PJE64480.1"/>
    </source>
</evidence>
<dbReference type="InterPro" id="IPR036869">
    <property type="entry name" value="J_dom_sf"/>
</dbReference>
<evidence type="ECO:0000256" key="1">
    <source>
        <dbReference type="ARBA" id="ARBA00022723"/>
    </source>
</evidence>
<dbReference type="InterPro" id="IPR018253">
    <property type="entry name" value="DnaJ_domain_CS"/>
</dbReference>
<dbReference type="PROSITE" id="PS51188">
    <property type="entry name" value="ZF_CR"/>
    <property type="match status" value="1"/>
</dbReference>
<comment type="domain">
    <text evidence="8">The J domain is necessary and sufficient to stimulate DnaK ATPase activity. Zinc center 1 plays an important role in the autonomous, DnaK-independent chaperone activity of DnaJ. Zinc center 2 is essential for interaction with DnaK and for DnaJ activity.</text>
</comment>
<evidence type="ECO:0000256" key="4">
    <source>
        <dbReference type="ARBA" id="ARBA00022833"/>
    </source>
</evidence>
<dbReference type="GO" id="GO:0008270">
    <property type="term" value="F:zinc ion binding"/>
    <property type="evidence" value="ECO:0007669"/>
    <property type="project" value="UniProtKB-UniRule"/>
</dbReference>
<dbReference type="InterPro" id="IPR036410">
    <property type="entry name" value="HSP_DnaJ_Cys-rich_dom_sf"/>
</dbReference>
<evidence type="ECO:0000256" key="6">
    <source>
        <dbReference type="ARBA" id="ARBA00061004"/>
    </source>
</evidence>
<dbReference type="InterPro" id="IPR008971">
    <property type="entry name" value="HSP40/DnaJ_pept-bd"/>
</dbReference>
<reference evidence="13" key="1">
    <citation type="submission" date="2017-09" db="EMBL/GenBank/DDBJ databases">
        <title>Depth-based differentiation of microbial function through sediment-hosted aquifers and enrichment of novel symbionts in the deep terrestrial subsurface.</title>
        <authorList>
            <person name="Probst A.J."/>
            <person name="Ladd B."/>
            <person name="Jarett J.K."/>
            <person name="Geller-Mcgrath D.E."/>
            <person name="Sieber C.M.K."/>
            <person name="Emerson J.B."/>
            <person name="Anantharaman K."/>
            <person name="Thomas B.C."/>
            <person name="Malmstrom R."/>
            <person name="Stieglmeier M."/>
            <person name="Klingl A."/>
            <person name="Woyke T."/>
            <person name="Ryan C.M."/>
            <person name="Banfield J.F."/>
        </authorList>
    </citation>
    <scope>NUCLEOTIDE SEQUENCE [LARGE SCALE GENOMIC DNA]</scope>
</reference>
<dbReference type="InterPro" id="IPR001305">
    <property type="entry name" value="HSP_DnaJ_Cys-rich_dom"/>
</dbReference>
<accession>A0A2M8KX28</accession>
<gene>
    <name evidence="8 12" type="primary">dnaJ</name>
    <name evidence="12" type="ORF">COU90_03495</name>
</gene>
<feature type="repeat" description="CXXCXGXG motif" evidence="8">
    <location>
        <begin position="185"/>
        <end position="192"/>
    </location>
</feature>
<dbReference type="GO" id="GO:0031072">
    <property type="term" value="F:heat shock protein binding"/>
    <property type="evidence" value="ECO:0007669"/>
    <property type="project" value="InterPro"/>
</dbReference>